<protein>
    <submittedName>
        <fullName evidence="2">Uncharacterized protein</fullName>
    </submittedName>
</protein>
<accession>A0AAV9G997</accession>
<reference evidence="2" key="2">
    <citation type="submission" date="2023-05" db="EMBL/GenBank/DDBJ databases">
        <authorList>
            <consortium name="Lawrence Berkeley National Laboratory"/>
            <person name="Steindorff A."/>
            <person name="Hensen N."/>
            <person name="Bonometti L."/>
            <person name="Westerberg I."/>
            <person name="Brannstrom I.O."/>
            <person name="Guillou S."/>
            <person name="Cros-Aarteil S."/>
            <person name="Calhoun S."/>
            <person name="Haridas S."/>
            <person name="Kuo A."/>
            <person name="Mondo S."/>
            <person name="Pangilinan J."/>
            <person name="Riley R."/>
            <person name="Labutti K."/>
            <person name="Andreopoulos B."/>
            <person name="Lipzen A."/>
            <person name="Chen C."/>
            <person name="Yanf M."/>
            <person name="Daum C."/>
            <person name="Ng V."/>
            <person name="Clum A."/>
            <person name="Ohm R."/>
            <person name="Martin F."/>
            <person name="Silar P."/>
            <person name="Natvig D."/>
            <person name="Lalanne C."/>
            <person name="Gautier V."/>
            <person name="Ament-Velasquez S.L."/>
            <person name="Kruys A."/>
            <person name="Hutchinson M.I."/>
            <person name="Powell A.J."/>
            <person name="Barry K."/>
            <person name="Miller A.N."/>
            <person name="Grigoriev I.V."/>
            <person name="Debuchy R."/>
            <person name="Gladieux P."/>
            <person name="Thoren M.H."/>
            <person name="Johannesson H."/>
        </authorList>
    </citation>
    <scope>NUCLEOTIDE SEQUENCE</scope>
    <source>
        <strain evidence="2">PSN243</strain>
    </source>
</reference>
<reference evidence="2" key="1">
    <citation type="journal article" date="2023" name="Mol. Phylogenet. Evol.">
        <title>Genome-scale phylogeny and comparative genomics of the fungal order Sordariales.</title>
        <authorList>
            <person name="Hensen N."/>
            <person name="Bonometti L."/>
            <person name="Westerberg I."/>
            <person name="Brannstrom I.O."/>
            <person name="Guillou S."/>
            <person name="Cros-Aarteil S."/>
            <person name="Calhoun S."/>
            <person name="Haridas S."/>
            <person name="Kuo A."/>
            <person name="Mondo S."/>
            <person name="Pangilinan J."/>
            <person name="Riley R."/>
            <person name="LaButti K."/>
            <person name="Andreopoulos B."/>
            <person name="Lipzen A."/>
            <person name="Chen C."/>
            <person name="Yan M."/>
            <person name="Daum C."/>
            <person name="Ng V."/>
            <person name="Clum A."/>
            <person name="Steindorff A."/>
            <person name="Ohm R.A."/>
            <person name="Martin F."/>
            <person name="Silar P."/>
            <person name="Natvig D.O."/>
            <person name="Lalanne C."/>
            <person name="Gautier V."/>
            <person name="Ament-Velasquez S.L."/>
            <person name="Kruys A."/>
            <person name="Hutchinson M.I."/>
            <person name="Powell A.J."/>
            <person name="Barry K."/>
            <person name="Miller A.N."/>
            <person name="Grigoriev I.V."/>
            <person name="Debuchy R."/>
            <person name="Gladieux P."/>
            <person name="Hiltunen Thoren M."/>
            <person name="Johannesson H."/>
        </authorList>
    </citation>
    <scope>NUCLEOTIDE SEQUENCE</scope>
    <source>
        <strain evidence="2">PSN243</strain>
    </source>
</reference>
<keyword evidence="3" id="KW-1185">Reference proteome</keyword>
<feature type="transmembrane region" description="Helical" evidence="1">
    <location>
        <begin position="12"/>
        <end position="32"/>
    </location>
</feature>
<evidence type="ECO:0000313" key="3">
    <source>
        <dbReference type="Proteomes" id="UP001321760"/>
    </source>
</evidence>
<gene>
    <name evidence="2" type="ORF">QBC34DRAFT_199305</name>
</gene>
<organism evidence="2 3">
    <name type="scientific">Podospora aff. communis PSN243</name>
    <dbReference type="NCBI Taxonomy" id="3040156"/>
    <lineage>
        <taxon>Eukaryota</taxon>
        <taxon>Fungi</taxon>
        <taxon>Dikarya</taxon>
        <taxon>Ascomycota</taxon>
        <taxon>Pezizomycotina</taxon>
        <taxon>Sordariomycetes</taxon>
        <taxon>Sordariomycetidae</taxon>
        <taxon>Sordariales</taxon>
        <taxon>Podosporaceae</taxon>
        <taxon>Podospora</taxon>
    </lineage>
</organism>
<keyword evidence="1" id="KW-1133">Transmembrane helix</keyword>
<name>A0AAV9G997_9PEZI</name>
<sequence>MTVEDEVKWQVALFALMPLIIGAMTQPVGRVLDRPSKYRLWMRSSPILCVADLLYFCIRYAGRCVRDPRLLFTSEPS</sequence>
<proteinExistence type="predicted"/>
<dbReference type="AlphaFoldDB" id="A0AAV9G997"/>
<keyword evidence="1" id="KW-0812">Transmembrane</keyword>
<evidence type="ECO:0000256" key="1">
    <source>
        <dbReference type="SAM" id="Phobius"/>
    </source>
</evidence>
<dbReference type="Proteomes" id="UP001321760">
    <property type="component" value="Unassembled WGS sequence"/>
</dbReference>
<evidence type="ECO:0000313" key="2">
    <source>
        <dbReference type="EMBL" id="KAK4443676.1"/>
    </source>
</evidence>
<comment type="caution">
    <text evidence="2">The sequence shown here is derived from an EMBL/GenBank/DDBJ whole genome shotgun (WGS) entry which is preliminary data.</text>
</comment>
<keyword evidence="1" id="KW-0472">Membrane</keyword>
<dbReference type="EMBL" id="MU865988">
    <property type="protein sequence ID" value="KAK4443676.1"/>
    <property type="molecule type" value="Genomic_DNA"/>
</dbReference>